<organism evidence="2 3">
    <name type="scientific">Nepenthes gracilis</name>
    <name type="common">Slender pitcher plant</name>
    <dbReference type="NCBI Taxonomy" id="150966"/>
    <lineage>
        <taxon>Eukaryota</taxon>
        <taxon>Viridiplantae</taxon>
        <taxon>Streptophyta</taxon>
        <taxon>Embryophyta</taxon>
        <taxon>Tracheophyta</taxon>
        <taxon>Spermatophyta</taxon>
        <taxon>Magnoliopsida</taxon>
        <taxon>eudicotyledons</taxon>
        <taxon>Gunneridae</taxon>
        <taxon>Pentapetalae</taxon>
        <taxon>Caryophyllales</taxon>
        <taxon>Nepenthaceae</taxon>
        <taxon>Nepenthes</taxon>
    </lineage>
</organism>
<dbReference type="Proteomes" id="UP001279734">
    <property type="component" value="Unassembled WGS sequence"/>
</dbReference>
<feature type="region of interest" description="Disordered" evidence="1">
    <location>
        <begin position="40"/>
        <end position="78"/>
    </location>
</feature>
<proteinExistence type="predicted"/>
<gene>
    <name evidence="2" type="ORF">Nepgr_021750</name>
</gene>
<feature type="region of interest" description="Disordered" evidence="1">
    <location>
        <begin position="1"/>
        <end position="26"/>
    </location>
</feature>
<reference evidence="2" key="1">
    <citation type="submission" date="2023-05" db="EMBL/GenBank/DDBJ databases">
        <title>Nepenthes gracilis genome sequencing.</title>
        <authorList>
            <person name="Fukushima K."/>
        </authorList>
    </citation>
    <scope>NUCLEOTIDE SEQUENCE</scope>
    <source>
        <strain evidence="2">SING2019-196</strain>
    </source>
</reference>
<evidence type="ECO:0000313" key="3">
    <source>
        <dbReference type="Proteomes" id="UP001279734"/>
    </source>
</evidence>
<protein>
    <submittedName>
        <fullName evidence="2">Uncharacterized protein</fullName>
    </submittedName>
</protein>
<evidence type="ECO:0000256" key="1">
    <source>
        <dbReference type="SAM" id="MobiDB-lite"/>
    </source>
</evidence>
<accession>A0AAD3SZT2</accession>
<sequence>MAGSLRPPSGLLQGLSLPPQPIKPFPQTSLTELPYFISSSSSSHFTSESSLNLESPHSAAKHGNNPSPLSLDAFPPIPDAHASPPLDFPLCLGSSSSSRLSSENSILSKEALVNSNSPHSLEQIGCSATTFPPPDLSIAAVPSPHQKALSIAQLTVKEERPREGHQRSLGTSPAMKCTNAFNVLHLYDEVEPSQNSEGHAVIGNQTGYDSVRMPTMNLHTEVEEQIVDEQQNSSCTTPISRDHCPDIAPSTFKITSGESRAAIWDSIPLCIEQQQNQLGLGATSPSNDDAASLEGGAAIEYALQYHGMQQPGPMESCSKLNKLLRDIRELRKESTASGAGTSSVAKIGYESLLSHVPTSAAGILRREAKEHQLADCHAHPPQDAVRISAENDELKQVILSSSIAGFAQEDDIETKGDPISPPAEREEPPCASSVVIATIAMVAAGLLHPPSTVHHW</sequence>
<feature type="region of interest" description="Disordered" evidence="1">
    <location>
        <begin position="409"/>
        <end position="430"/>
    </location>
</feature>
<dbReference type="EMBL" id="BSYO01000021">
    <property type="protein sequence ID" value="GMH19909.1"/>
    <property type="molecule type" value="Genomic_DNA"/>
</dbReference>
<name>A0AAD3SZT2_NEPGR</name>
<feature type="compositionally biased region" description="Low complexity" evidence="1">
    <location>
        <begin position="1"/>
        <end position="17"/>
    </location>
</feature>
<dbReference type="AlphaFoldDB" id="A0AAD3SZT2"/>
<feature type="compositionally biased region" description="Low complexity" evidence="1">
    <location>
        <begin position="40"/>
        <end position="50"/>
    </location>
</feature>
<comment type="caution">
    <text evidence="2">The sequence shown here is derived from an EMBL/GenBank/DDBJ whole genome shotgun (WGS) entry which is preliminary data.</text>
</comment>
<keyword evidence="3" id="KW-1185">Reference proteome</keyword>
<evidence type="ECO:0000313" key="2">
    <source>
        <dbReference type="EMBL" id="GMH19909.1"/>
    </source>
</evidence>